<sequence length="79" mass="9060">MFRQRVECLGIHEFIHNFKLSLVYGRTPSIPFGLSLTLLNSSMSFQRSKLQQSEQLFPLHVTNVDSGRDSKGLVIQAFY</sequence>
<evidence type="ECO:0000313" key="2">
    <source>
        <dbReference type="Proteomes" id="UP000297245"/>
    </source>
</evidence>
<evidence type="ECO:0000313" key="1">
    <source>
        <dbReference type="EMBL" id="THU76855.1"/>
    </source>
</evidence>
<dbReference type="EMBL" id="ML180682">
    <property type="protein sequence ID" value="THU76855.1"/>
    <property type="molecule type" value="Genomic_DNA"/>
</dbReference>
<dbReference type="Proteomes" id="UP000297245">
    <property type="component" value="Unassembled WGS sequence"/>
</dbReference>
<protein>
    <submittedName>
        <fullName evidence="1">Uncharacterized protein</fullName>
    </submittedName>
</protein>
<accession>A0A4V4HAU5</accession>
<organism evidence="1 2">
    <name type="scientific">Dendrothele bispora (strain CBS 962.96)</name>
    <dbReference type="NCBI Taxonomy" id="1314807"/>
    <lineage>
        <taxon>Eukaryota</taxon>
        <taxon>Fungi</taxon>
        <taxon>Dikarya</taxon>
        <taxon>Basidiomycota</taxon>
        <taxon>Agaricomycotina</taxon>
        <taxon>Agaricomycetes</taxon>
        <taxon>Agaricomycetidae</taxon>
        <taxon>Agaricales</taxon>
        <taxon>Agaricales incertae sedis</taxon>
        <taxon>Dendrothele</taxon>
    </lineage>
</organism>
<dbReference type="AlphaFoldDB" id="A0A4V4HAU5"/>
<proteinExistence type="predicted"/>
<gene>
    <name evidence="1" type="ORF">K435DRAFT_127411</name>
</gene>
<keyword evidence="2" id="KW-1185">Reference proteome</keyword>
<name>A0A4V4HAU5_DENBC</name>
<reference evidence="1 2" key="1">
    <citation type="journal article" date="2019" name="Nat. Ecol. Evol.">
        <title>Megaphylogeny resolves global patterns of mushroom evolution.</title>
        <authorList>
            <person name="Varga T."/>
            <person name="Krizsan K."/>
            <person name="Foldi C."/>
            <person name="Dima B."/>
            <person name="Sanchez-Garcia M."/>
            <person name="Sanchez-Ramirez S."/>
            <person name="Szollosi G.J."/>
            <person name="Szarkandi J.G."/>
            <person name="Papp V."/>
            <person name="Albert L."/>
            <person name="Andreopoulos W."/>
            <person name="Angelini C."/>
            <person name="Antonin V."/>
            <person name="Barry K.W."/>
            <person name="Bougher N.L."/>
            <person name="Buchanan P."/>
            <person name="Buyck B."/>
            <person name="Bense V."/>
            <person name="Catcheside P."/>
            <person name="Chovatia M."/>
            <person name="Cooper J."/>
            <person name="Damon W."/>
            <person name="Desjardin D."/>
            <person name="Finy P."/>
            <person name="Geml J."/>
            <person name="Haridas S."/>
            <person name="Hughes K."/>
            <person name="Justo A."/>
            <person name="Karasinski D."/>
            <person name="Kautmanova I."/>
            <person name="Kiss B."/>
            <person name="Kocsube S."/>
            <person name="Kotiranta H."/>
            <person name="LaButti K.M."/>
            <person name="Lechner B.E."/>
            <person name="Liimatainen K."/>
            <person name="Lipzen A."/>
            <person name="Lukacs Z."/>
            <person name="Mihaltcheva S."/>
            <person name="Morgado L.N."/>
            <person name="Niskanen T."/>
            <person name="Noordeloos M.E."/>
            <person name="Ohm R.A."/>
            <person name="Ortiz-Santana B."/>
            <person name="Ovrebo C."/>
            <person name="Racz N."/>
            <person name="Riley R."/>
            <person name="Savchenko A."/>
            <person name="Shiryaev A."/>
            <person name="Soop K."/>
            <person name="Spirin V."/>
            <person name="Szebenyi C."/>
            <person name="Tomsovsky M."/>
            <person name="Tulloss R.E."/>
            <person name="Uehling J."/>
            <person name="Grigoriev I.V."/>
            <person name="Vagvolgyi C."/>
            <person name="Papp T."/>
            <person name="Martin F.M."/>
            <person name="Miettinen O."/>
            <person name="Hibbett D.S."/>
            <person name="Nagy L.G."/>
        </authorList>
    </citation>
    <scope>NUCLEOTIDE SEQUENCE [LARGE SCALE GENOMIC DNA]</scope>
    <source>
        <strain evidence="1 2">CBS 962.96</strain>
    </source>
</reference>